<dbReference type="PROSITE" id="PS50088">
    <property type="entry name" value="ANK_REPEAT"/>
    <property type="match status" value="6"/>
</dbReference>
<accession>A0AAV5VT23</accession>
<dbReference type="InterPro" id="IPR051631">
    <property type="entry name" value="Ankyrin-KH/SAM_domain"/>
</dbReference>
<feature type="region of interest" description="Disordered" evidence="4">
    <location>
        <begin position="232"/>
        <end position="270"/>
    </location>
</feature>
<feature type="repeat" description="ANK" evidence="3">
    <location>
        <begin position="502"/>
        <end position="534"/>
    </location>
</feature>
<evidence type="ECO:0008006" key="7">
    <source>
        <dbReference type="Google" id="ProtNLM"/>
    </source>
</evidence>
<feature type="region of interest" description="Disordered" evidence="4">
    <location>
        <begin position="36"/>
        <end position="63"/>
    </location>
</feature>
<dbReference type="AlphaFoldDB" id="A0AAV5VT23"/>
<feature type="repeat" description="ANK" evidence="3">
    <location>
        <begin position="469"/>
        <end position="501"/>
    </location>
</feature>
<feature type="non-terminal residue" evidence="5">
    <location>
        <position position="802"/>
    </location>
</feature>
<dbReference type="EMBL" id="BTSY01000004">
    <property type="protein sequence ID" value="GMT22655.1"/>
    <property type="molecule type" value="Genomic_DNA"/>
</dbReference>
<sequence length="802" mass="84966">FRFIPRQLRVVTSTMAEDDQVHGRLPDELAERLGQAPRASERNVVGGRRKSLSPLPVNNKGAGAACPTRNMRCHSGRGRLLSDLAPFMNLLPAEIILSVMKDQELLRTILFDVGRHAYAHLVKYLETRPGPIQLGASLNDFIPPPPNQLSTDQMVILSECLDDAVDSIRDIANHPNFTDTGVLDTASREVIPEPLRQAICVEMITPEMAATALTLLTASAFRRPPTRMVESMMAASQEAQTNGVEGEDGREGTDPLDESAVPPPPASDDSLLGLACSTGLWELAMLMVRIRNSGDFMGDAECTPLMEACAAGHEKIVRQMIPFTSNLNAQSVTQNTALIYASAAGHLDCVEALLETGTFVEIDVKNENGHCALMEAASGGHLEIVQRLVEAGSTQVRMNTNAEFKESPLTLAAYKGHKDVVEYLLTLDLGETREEELHTALMEASMDGHLEVADILLKEGAPVNLASDSFESPLTLAACGGHTDLVRMLLGAGAGIEEPNDESYTPLMEAAREGHADVVRVLLDSGAAVNAQTEETGETAMTLAACGGFTEIVEMILDAGGDLECGANTPLMEAAQEGHHHTAAGIVRMMKERKIENDTAKLPTVIEHVSTALAQAADNGHFNIVREIATSGYVDLNHQAEGTRTALMKAAKGGYRDIIRYLLQIGADVNVRAIPGDVTALSLACAGGHYDCVAELLQHHADPNVVLKDGVTCVLEAARHGYVHIVELLLDYRGGGVNAGPKPNRKVATPRRTVTAARKAAAAAAATPAAAAAPPAAAAPTVVPPAATKVTAAAVAAAAAIA</sequence>
<keyword evidence="1" id="KW-0677">Repeat</keyword>
<evidence type="ECO:0000256" key="1">
    <source>
        <dbReference type="ARBA" id="ARBA00022737"/>
    </source>
</evidence>
<dbReference type="PANTHER" id="PTHR23206">
    <property type="entry name" value="MASK PROTEIN"/>
    <property type="match status" value="1"/>
</dbReference>
<dbReference type="Gene3D" id="1.25.40.20">
    <property type="entry name" value="Ankyrin repeat-containing domain"/>
    <property type="match status" value="3"/>
</dbReference>
<dbReference type="PROSITE" id="PS50297">
    <property type="entry name" value="ANK_REP_REGION"/>
    <property type="match status" value="6"/>
</dbReference>
<comment type="caution">
    <text evidence="5">The sequence shown here is derived from an EMBL/GenBank/DDBJ whole genome shotgun (WGS) entry which is preliminary data.</text>
</comment>
<dbReference type="PRINTS" id="PR01415">
    <property type="entry name" value="ANKYRIN"/>
</dbReference>
<protein>
    <recommendedName>
        <fullName evidence="7">Ankyrin repeat-containing protein</fullName>
    </recommendedName>
</protein>
<feature type="repeat" description="ANK" evidence="3">
    <location>
        <begin position="436"/>
        <end position="468"/>
    </location>
</feature>
<evidence type="ECO:0000256" key="2">
    <source>
        <dbReference type="ARBA" id="ARBA00023043"/>
    </source>
</evidence>
<dbReference type="GO" id="GO:0045087">
    <property type="term" value="P:innate immune response"/>
    <property type="evidence" value="ECO:0007669"/>
    <property type="project" value="TreeGrafter"/>
</dbReference>
<evidence type="ECO:0000256" key="4">
    <source>
        <dbReference type="SAM" id="MobiDB-lite"/>
    </source>
</evidence>
<evidence type="ECO:0000313" key="5">
    <source>
        <dbReference type="EMBL" id="GMT22655.1"/>
    </source>
</evidence>
<dbReference type="InterPro" id="IPR036770">
    <property type="entry name" value="Ankyrin_rpt-contain_sf"/>
</dbReference>
<dbReference type="SMART" id="SM00248">
    <property type="entry name" value="ANK"/>
    <property type="match status" value="13"/>
</dbReference>
<feature type="repeat" description="ANK" evidence="3">
    <location>
        <begin position="536"/>
        <end position="568"/>
    </location>
</feature>
<dbReference type="Pfam" id="PF13637">
    <property type="entry name" value="Ank_4"/>
    <property type="match status" value="1"/>
</dbReference>
<proteinExistence type="predicted"/>
<evidence type="ECO:0000313" key="6">
    <source>
        <dbReference type="Proteomes" id="UP001432322"/>
    </source>
</evidence>
<dbReference type="Pfam" id="PF12796">
    <property type="entry name" value="Ank_2"/>
    <property type="match status" value="4"/>
</dbReference>
<organism evidence="5 6">
    <name type="scientific">Pristionchus fissidentatus</name>
    <dbReference type="NCBI Taxonomy" id="1538716"/>
    <lineage>
        <taxon>Eukaryota</taxon>
        <taxon>Metazoa</taxon>
        <taxon>Ecdysozoa</taxon>
        <taxon>Nematoda</taxon>
        <taxon>Chromadorea</taxon>
        <taxon>Rhabditida</taxon>
        <taxon>Rhabditina</taxon>
        <taxon>Diplogasteromorpha</taxon>
        <taxon>Diplogasteroidea</taxon>
        <taxon>Neodiplogasteridae</taxon>
        <taxon>Pristionchus</taxon>
    </lineage>
</organism>
<feature type="repeat" description="ANK" evidence="3">
    <location>
        <begin position="368"/>
        <end position="400"/>
    </location>
</feature>
<feature type="repeat" description="ANK" evidence="3">
    <location>
        <begin position="642"/>
        <end position="674"/>
    </location>
</feature>
<dbReference type="InterPro" id="IPR002110">
    <property type="entry name" value="Ankyrin_rpt"/>
</dbReference>
<dbReference type="GO" id="GO:0005737">
    <property type="term" value="C:cytoplasm"/>
    <property type="evidence" value="ECO:0007669"/>
    <property type="project" value="TreeGrafter"/>
</dbReference>
<gene>
    <name evidence="5" type="ORF">PFISCL1PPCAC_13952</name>
</gene>
<dbReference type="Proteomes" id="UP001432322">
    <property type="component" value="Unassembled WGS sequence"/>
</dbReference>
<dbReference type="PANTHER" id="PTHR23206:SF8">
    <property type="entry name" value="ANKYRIN REPEAT AND KH DOMAIN-CONTAINING 1"/>
    <property type="match status" value="1"/>
</dbReference>
<evidence type="ECO:0000256" key="3">
    <source>
        <dbReference type="PROSITE-ProRule" id="PRU00023"/>
    </source>
</evidence>
<name>A0AAV5VT23_9BILA</name>
<dbReference type="SUPFAM" id="SSF48403">
    <property type="entry name" value="Ankyrin repeat"/>
    <property type="match status" value="2"/>
</dbReference>
<feature type="non-terminal residue" evidence="5">
    <location>
        <position position="1"/>
    </location>
</feature>
<keyword evidence="6" id="KW-1185">Reference proteome</keyword>
<keyword evidence="2 3" id="KW-0040">ANK repeat</keyword>
<reference evidence="5" key="1">
    <citation type="submission" date="2023-10" db="EMBL/GenBank/DDBJ databases">
        <title>Genome assembly of Pristionchus species.</title>
        <authorList>
            <person name="Yoshida K."/>
            <person name="Sommer R.J."/>
        </authorList>
    </citation>
    <scope>NUCLEOTIDE SEQUENCE</scope>
    <source>
        <strain evidence="5">RS5133</strain>
    </source>
</reference>